<keyword evidence="2" id="KW-1185">Reference proteome</keyword>
<evidence type="ECO:0000313" key="1">
    <source>
        <dbReference type="EMBL" id="CAA9996246.1"/>
    </source>
</evidence>
<proteinExistence type="predicted"/>
<gene>
    <name evidence="1" type="ORF">NTEN_LOCUS2817</name>
</gene>
<accession>A0A6H5G360</accession>
<sequence length="106" mass="12274">MSALMIRLPIINNRLRSSFNVRSAVMSQVRLKIVCVAGRPWNPLWDSLMSSFSVLLVHPVSRKQNWIPVCKGREKTNCHSWLRVALKCLQLLMSDGENDTNHRRFL</sequence>
<dbReference type="AlphaFoldDB" id="A0A6H5G360"/>
<dbReference type="EMBL" id="CADCXU010004491">
    <property type="protein sequence ID" value="CAA9996246.1"/>
    <property type="molecule type" value="Genomic_DNA"/>
</dbReference>
<protein>
    <submittedName>
        <fullName evidence="1">Uncharacterized protein</fullName>
    </submittedName>
</protein>
<reference evidence="1 2" key="1">
    <citation type="submission" date="2020-02" db="EMBL/GenBank/DDBJ databases">
        <authorList>
            <person name="Ferguson B K."/>
        </authorList>
    </citation>
    <scope>NUCLEOTIDE SEQUENCE [LARGE SCALE GENOMIC DNA]</scope>
</reference>
<name>A0A6H5G360_9HEMI</name>
<evidence type="ECO:0000313" key="2">
    <source>
        <dbReference type="Proteomes" id="UP000479000"/>
    </source>
</evidence>
<dbReference type="Proteomes" id="UP000479000">
    <property type="component" value="Unassembled WGS sequence"/>
</dbReference>
<organism evidence="1 2">
    <name type="scientific">Nesidiocoris tenuis</name>
    <dbReference type="NCBI Taxonomy" id="355587"/>
    <lineage>
        <taxon>Eukaryota</taxon>
        <taxon>Metazoa</taxon>
        <taxon>Ecdysozoa</taxon>
        <taxon>Arthropoda</taxon>
        <taxon>Hexapoda</taxon>
        <taxon>Insecta</taxon>
        <taxon>Pterygota</taxon>
        <taxon>Neoptera</taxon>
        <taxon>Paraneoptera</taxon>
        <taxon>Hemiptera</taxon>
        <taxon>Heteroptera</taxon>
        <taxon>Panheteroptera</taxon>
        <taxon>Cimicomorpha</taxon>
        <taxon>Miridae</taxon>
        <taxon>Dicyphina</taxon>
        <taxon>Nesidiocoris</taxon>
    </lineage>
</organism>